<keyword evidence="3" id="KW-1185">Reference proteome</keyword>
<name>A0A6I3L0N3_9NOCA</name>
<comment type="caution">
    <text evidence="2">The sequence shown here is derived from an EMBL/GenBank/DDBJ whole genome shotgun (WGS) entry which is preliminary data.</text>
</comment>
<gene>
    <name evidence="2" type="ORF">GLP40_27745</name>
</gene>
<protein>
    <submittedName>
        <fullName evidence="2">Uncharacterized protein</fullName>
    </submittedName>
</protein>
<organism evidence="2 3">
    <name type="scientific">Nocardia aurantiaca</name>
    <dbReference type="NCBI Taxonomy" id="2675850"/>
    <lineage>
        <taxon>Bacteria</taxon>
        <taxon>Bacillati</taxon>
        <taxon>Actinomycetota</taxon>
        <taxon>Actinomycetes</taxon>
        <taxon>Mycobacteriales</taxon>
        <taxon>Nocardiaceae</taxon>
        <taxon>Nocardia</taxon>
    </lineage>
</organism>
<keyword evidence="1" id="KW-0732">Signal</keyword>
<sequence>MKRTAVGLIAMSGIALAVSSPAAGSAAPASLRQAPASTQTTQVAPIDATGSGSAVVNTLRFLLECLTTGSGTPGTTGTGCLVS</sequence>
<dbReference type="EMBL" id="WMBB01000015">
    <property type="protein sequence ID" value="MTE16543.1"/>
    <property type="molecule type" value="Genomic_DNA"/>
</dbReference>
<feature type="signal peptide" evidence="1">
    <location>
        <begin position="1"/>
        <end position="17"/>
    </location>
</feature>
<evidence type="ECO:0000256" key="1">
    <source>
        <dbReference type="SAM" id="SignalP"/>
    </source>
</evidence>
<dbReference type="Proteomes" id="UP000432464">
    <property type="component" value="Unassembled WGS sequence"/>
</dbReference>
<reference evidence="2 3" key="1">
    <citation type="submission" date="2019-11" db="EMBL/GenBank/DDBJ databases">
        <title>Nocardia sp. nov. CT2-14 isolated from soil.</title>
        <authorList>
            <person name="Kanchanasin P."/>
            <person name="Tanasupawat S."/>
            <person name="Yuki M."/>
            <person name="Kudo T."/>
        </authorList>
    </citation>
    <scope>NUCLEOTIDE SEQUENCE [LARGE SCALE GENOMIC DNA]</scope>
    <source>
        <strain evidence="2 3">CT2-14</strain>
    </source>
</reference>
<dbReference type="RefSeq" id="WP_154790964.1">
    <property type="nucleotide sequence ID" value="NZ_WMBB01000015.1"/>
</dbReference>
<dbReference type="AlphaFoldDB" id="A0A6I3L0N3"/>
<accession>A0A6I3L0N3</accession>
<feature type="chain" id="PRO_5039665469" evidence="1">
    <location>
        <begin position="18"/>
        <end position="83"/>
    </location>
</feature>
<evidence type="ECO:0000313" key="2">
    <source>
        <dbReference type="EMBL" id="MTE16543.1"/>
    </source>
</evidence>
<proteinExistence type="predicted"/>
<evidence type="ECO:0000313" key="3">
    <source>
        <dbReference type="Proteomes" id="UP000432464"/>
    </source>
</evidence>